<dbReference type="EMBL" id="CAJMWY010003291">
    <property type="protein sequence ID" value="CAE6501091.1"/>
    <property type="molecule type" value="Genomic_DNA"/>
</dbReference>
<name>A0A8H3H6N7_9AGAM</name>
<proteinExistence type="predicted"/>
<protein>
    <submittedName>
        <fullName evidence="2">Uncharacterized protein</fullName>
    </submittedName>
</protein>
<dbReference type="Proteomes" id="UP000663888">
    <property type="component" value="Unassembled WGS sequence"/>
</dbReference>
<evidence type="ECO:0000313" key="2">
    <source>
        <dbReference type="EMBL" id="CAE6501091.1"/>
    </source>
</evidence>
<reference evidence="2" key="1">
    <citation type="submission" date="2021-01" db="EMBL/GenBank/DDBJ databases">
        <authorList>
            <person name="Kaushik A."/>
        </authorList>
    </citation>
    <scope>NUCLEOTIDE SEQUENCE</scope>
    <source>
        <strain evidence="1">AG4-R118</strain>
        <strain evidence="2">AG4-RS23</strain>
    </source>
</reference>
<comment type="caution">
    <text evidence="2">The sequence shown here is derived from an EMBL/GenBank/DDBJ whole genome shotgun (WGS) entry which is preliminary data.</text>
</comment>
<evidence type="ECO:0000313" key="3">
    <source>
        <dbReference type="Proteomes" id="UP000663861"/>
    </source>
</evidence>
<accession>A0A8H3H6N7</accession>
<dbReference type="EMBL" id="CAJMWX010001269">
    <property type="protein sequence ID" value="CAE6478260.1"/>
    <property type="molecule type" value="Genomic_DNA"/>
</dbReference>
<dbReference type="AlphaFoldDB" id="A0A8H3H6N7"/>
<gene>
    <name evidence="1" type="ORF">RDB_LOCUS119965</name>
    <name evidence="2" type="ORF">RDB_LOCUS122616</name>
</gene>
<dbReference type="Proteomes" id="UP000663861">
    <property type="component" value="Unassembled WGS sequence"/>
</dbReference>
<evidence type="ECO:0000313" key="1">
    <source>
        <dbReference type="EMBL" id="CAE6478260.1"/>
    </source>
</evidence>
<sequence>MLLSLLPANKKRSSFEDLEACFKEFQSTMGMIGFINIDKIPSDTTLSKATLDKIYGDSRDAIEQALTEVGNANNEAALHVLNLAAGERRRTALVTGLSSNDGSIVIGRSIGRLFVSSDIPISQLEAVRPGTTAELHKTG</sequence>
<organism evidence="2 3">
    <name type="scientific">Rhizoctonia solani</name>
    <dbReference type="NCBI Taxonomy" id="456999"/>
    <lineage>
        <taxon>Eukaryota</taxon>
        <taxon>Fungi</taxon>
        <taxon>Dikarya</taxon>
        <taxon>Basidiomycota</taxon>
        <taxon>Agaricomycotina</taxon>
        <taxon>Agaricomycetes</taxon>
        <taxon>Cantharellales</taxon>
        <taxon>Ceratobasidiaceae</taxon>
        <taxon>Rhizoctonia</taxon>
    </lineage>
</organism>